<evidence type="ECO:0000313" key="4">
    <source>
        <dbReference type="Proteomes" id="UP000250299"/>
    </source>
</evidence>
<dbReference type="SUPFAM" id="SSF110296">
    <property type="entry name" value="Oligoxyloglucan reducing end-specific cellobiohydrolase"/>
    <property type="match status" value="1"/>
</dbReference>
<evidence type="ECO:0000313" key="3">
    <source>
        <dbReference type="EMBL" id="AWY44251.1"/>
    </source>
</evidence>
<dbReference type="Gene3D" id="2.130.10.10">
    <property type="entry name" value="YVTN repeat-like/Quinoprotein amine dehydrogenase"/>
    <property type="match status" value="1"/>
</dbReference>
<dbReference type="EMBL" id="CP029693">
    <property type="protein sequence ID" value="AWY44251.1"/>
    <property type="molecule type" value="Genomic_DNA"/>
</dbReference>
<sequence>MRRPMSGPPRGSPMHLSLAFLTLLASSVALAAQPPVDRLERPAPDQSHVQFQSFNDVQSLPAGFVAAGRDGLLVQGDGKGNLSPLPSPTSVLLTAVRGQPGQALWATGHDGLVLRQAPGKPWQRVLDGNRINAMLQAAAQQRLEKAQAASDASPGDSQLSQQLEDAQFYADDAQASQDAGPARPLLDLWVNDDRRAWAVGAYGVMLATDDGGAQWRLLDNLPNPERLHLNSVLETAPGVLLVAGEGGRLYRSDDGGQHWDALRQLGNGSLYRLIPLAKPGDVLVVGFGGFVARSQDAGVTWQTLPIPAKASLFGGTRLDNGGVLLVGQGGNLLYSQDLEHFRLWRDPQQRGWMAATQLADGSLELAGRQGLSNLGRNELLEHFQ</sequence>
<evidence type="ECO:0000256" key="1">
    <source>
        <dbReference type="SAM" id="SignalP"/>
    </source>
</evidence>
<dbReference type="AlphaFoldDB" id="A0A2Z4RSU4"/>
<evidence type="ECO:0000259" key="2">
    <source>
        <dbReference type="Pfam" id="PF14870"/>
    </source>
</evidence>
<name>A0A2Z4RSU4_PSEPU</name>
<dbReference type="CDD" id="cd15482">
    <property type="entry name" value="Sialidase_non-viral"/>
    <property type="match status" value="1"/>
</dbReference>
<keyword evidence="1" id="KW-0732">Signal</keyword>
<dbReference type="OrthoDB" id="9813892at2"/>
<protein>
    <recommendedName>
        <fullName evidence="2">Photosynthesis system II assembly factor Ycf48/Hcf136-like domain-containing protein</fullName>
    </recommendedName>
</protein>
<organism evidence="3 4">
    <name type="scientific">Pseudomonas putida</name>
    <name type="common">Arthrobacter siderocapsulatus</name>
    <dbReference type="NCBI Taxonomy" id="303"/>
    <lineage>
        <taxon>Bacteria</taxon>
        <taxon>Pseudomonadati</taxon>
        <taxon>Pseudomonadota</taxon>
        <taxon>Gammaproteobacteria</taxon>
        <taxon>Pseudomonadales</taxon>
        <taxon>Pseudomonadaceae</taxon>
        <taxon>Pseudomonas</taxon>
    </lineage>
</organism>
<proteinExistence type="predicted"/>
<dbReference type="InterPro" id="IPR028203">
    <property type="entry name" value="PSII_CF48-like_dom"/>
</dbReference>
<feature type="chain" id="PRO_5016421140" description="Photosynthesis system II assembly factor Ycf48/Hcf136-like domain-containing protein" evidence="1">
    <location>
        <begin position="32"/>
        <end position="384"/>
    </location>
</feature>
<reference evidence="3 4" key="1">
    <citation type="submission" date="2018-05" db="EMBL/GenBank/DDBJ databases">
        <title>Whole genome sequence of Pseudomonas putida JBC17.</title>
        <authorList>
            <person name="Lee Y.H."/>
            <person name="David K."/>
        </authorList>
    </citation>
    <scope>NUCLEOTIDE SEQUENCE [LARGE SCALE GENOMIC DNA]</scope>
    <source>
        <strain evidence="3 4">JBC17</strain>
    </source>
</reference>
<feature type="signal peptide" evidence="1">
    <location>
        <begin position="1"/>
        <end position="31"/>
    </location>
</feature>
<feature type="domain" description="Photosynthesis system II assembly factor Ycf48/Hcf136-like" evidence="2">
    <location>
        <begin position="185"/>
        <end position="338"/>
    </location>
</feature>
<dbReference type="Proteomes" id="UP000250299">
    <property type="component" value="Chromosome"/>
</dbReference>
<gene>
    <name evidence="3" type="ORF">DKY63_31825</name>
</gene>
<dbReference type="InterPro" id="IPR015943">
    <property type="entry name" value="WD40/YVTN_repeat-like_dom_sf"/>
</dbReference>
<dbReference type="Pfam" id="PF14870">
    <property type="entry name" value="PSII_BNR"/>
    <property type="match status" value="1"/>
</dbReference>
<accession>A0A2Z4RSU4</accession>